<dbReference type="PANTHER" id="PTHR12329:SF16">
    <property type="entry name" value="BAG FAMILY MOLECULAR CHAPERONE REGULATOR 1"/>
    <property type="match status" value="1"/>
</dbReference>
<dbReference type="SUPFAM" id="SSF63491">
    <property type="entry name" value="BAG domain"/>
    <property type="match status" value="4"/>
</dbReference>
<dbReference type="SMART" id="SM00264">
    <property type="entry name" value="BAG"/>
    <property type="match status" value="4"/>
</dbReference>
<sequence length="638" mass="70861">MARIIGPVAVAPPIPHHHTHQVLDKSAANWLVWERSITSTLRLVGLDGYLSGTTPCPNPAIDPESAANWHTNDCAVVAFLASKVSPSEQAYISGYAGPGGARTVWDALVARHADAPAAQIRLILEAFRVRYGTGAGATPPEQTTARIDDLATRILALGPITKPTLVSAIMVHAVQGADLDCAQSAPQKPPRSRARWDPAEQAAIYAIAAERSALERDFSPAVSEFLQSPAHDEGQWTRLVEALFQALNRVDTIFIAPEWEEATTAKKYTVAQIQKLQGDLENAASSISEAEKNAVADIESEMANIWDDLAPAVAGFLQQERDEAERSHLIELLVQSLSRLDKTDMEPEWEGWKLRKRAMDEVTRLFNMLESLQPTAVPSLSRAEQDAIAVIESELLSIQNVLAPAVATFLRPSVVSNTEKERRDLRRLLFETIQRLDNITTQSGWEQARQRRRAAVHAVESLQAELDRLPSCTEEQDAIAKIAAEKSKIQNVYVPAVTAFMANATERERMRLTEVLFGALERLDAVELESKWDMARMARKEAVREVQRLQDDISPRAAVSAEEQRALDLVESERLKVQDLLPPTKPTRKERAHLSELLLQALERLDGIEMQPGWQTCRQSRRNAVAEVQVLQETLDEY</sequence>
<dbReference type="GO" id="GO:0051087">
    <property type="term" value="F:protein-folding chaperone binding"/>
    <property type="evidence" value="ECO:0007669"/>
    <property type="project" value="InterPro"/>
</dbReference>
<dbReference type="AlphaFoldDB" id="A0AAD6VRJ4"/>
<evidence type="ECO:0000256" key="1">
    <source>
        <dbReference type="ARBA" id="ARBA00023186"/>
    </source>
</evidence>
<dbReference type="InterPro" id="IPR036533">
    <property type="entry name" value="BAG_dom_sf"/>
</dbReference>
<proteinExistence type="predicted"/>
<name>A0AAD6VRJ4_9AGAR</name>
<dbReference type="InterPro" id="IPR003103">
    <property type="entry name" value="BAG_domain"/>
</dbReference>
<keyword evidence="4" id="KW-1185">Reference proteome</keyword>
<reference evidence="3" key="1">
    <citation type="submission" date="2023-03" db="EMBL/GenBank/DDBJ databases">
        <title>Massive genome expansion in bonnet fungi (Mycena s.s.) driven by repeated elements and novel gene families across ecological guilds.</title>
        <authorList>
            <consortium name="Lawrence Berkeley National Laboratory"/>
            <person name="Harder C.B."/>
            <person name="Miyauchi S."/>
            <person name="Viragh M."/>
            <person name="Kuo A."/>
            <person name="Thoen E."/>
            <person name="Andreopoulos B."/>
            <person name="Lu D."/>
            <person name="Skrede I."/>
            <person name="Drula E."/>
            <person name="Henrissat B."/>
            <person name="Morin E."/>
            <person name="Kohler A."/>
            <person name="Barry K."/>
            <person name="LaButti K."/>
            <person name="Morin E."/>
            <person name="Salamov A."/>
            <person name="Lipzen A."/>
            <person name="Mereny Z."/>
            <person name="Hegedus B."/>
            <person name="Baldrian P."/>
            <person name="Stursova M."/>
            <person name="Weitz H."/>
            <person name="Taylor A."/>
            <person name="Grigoriev I.V."/>
            <person name="Nagy L.G."/>
            <person name="Martin F."/>
            <person name="Kauserud H."/>
        </authorList>
    </citation>
    <scope>NUCLEOTIDE SEQUENCE</scope>
    <source>
        <strain evidence="3">9144</strain>
    </source>
</reference>
<dbReference type="PROSITE" id="PS51035">
    <property type="entry name" value="BAG"/>
    <property type="match status" value="2"/>
</dbReference>
<organism evidence="3 4">
    <name type="scientific">Mycena pura</name>
    <dbReference type="NCBI Taxonomy" id="153505"/>
    <lineage>
        <taxon>Eukaryota</taxon>
        <taxon>Fungi</taxon>
        <taxon>Dikarya</taxon>
        <taxon>Basidiomycota</taxon>
        <taxon>Agaricomycotina</taxon>
        <taxon>Agaricomycetes</taxon>
        <taxon>Agaricomycetidae</taxon>
        <taxon>Agaricales</taxon>
        <taxon>Marasmiineae</taxon>
        <taxon>Mycenaceae</taxon>
        <taxon>Mycena</taxon>
    </lineage>
</organism>
<accession>A0AAD6VRJ4</accession>
<dbReference type="Proteomes" id="UP001219525">
    <property type="component" value="Unassembled WGS sequence"/>
</dbReference>
<evidence type="ECO:0000313" key="3">
    <source>
        <dbReference type="EMBL" id="KAJ7217899.1"/>
    </source>
</evidence>
<feature type="domain" description="BAG" evidence="2">
    <location>
        <begin position="589"/>
        <end position="637"/>
    </location>
</feature>
<dbReference type="Gene3D" id="1.20.58.120">
    <property type="entry name" value="BAG domain"/>
    <property type="match status" value="5"/>
</dbReference>
<dbReference type="Pfam" id="PF02179">
    <property type="entry name" value="BAG"/>
    <property type="match status" value="3"/>
</dbReference>
<dbReference type="GO" id="GO:0016020">
    <property type="term" value="C:membrane"/>
    <property type="evidence" value="ECO:0007669"/>
    <property type="project" value="TreeGrafter"/>
</dbReference>
<dbReference type="GO" id="GO:0005634">
    <property type="term" value="C:nucleus"/>
    <property type="evidence" value="ECO:0007669"/>
    <property type="project" value="TreeGrafter"/>
</dbReference>
<evidence type="ECO:0000313" key="4">
    <source>
        <dbReference type="Proteomes" id="UP001219525"/>
    </source>
</evidence>
<dbReference type="GO" id="GO:0005829">
    <property type="term" value="C:cytosol"/>
    <property type="evidence" value="ECO:0007669"/>
    <property type="project" value="TreeGrafter"/>
</dbReference>
<protein>
    <recommendedName>
        <fullName evidence="2">BAG domain-containing protein</fullName>
    </recommendedName>
</protein>
<dbReference type="PANTHER" id="PTHR12329">
    <property type="entry name" value="BCL2-ASSOCIATED ATHANOGENE"/>
    <property type="match status" value="1"/>
</dbReference>
<evidence type="ECO:0000259" key="2">
    <source>
        <dbReference type="PROSITE" id="PS51035"/>
    </source>
</evidence>
<comment type="caution">
    <text evidence="3">The sequence shown here is derived from an EMBL/GenBank/DDBJ whole genome shotgun (WGS) entry which is preliminary data.</text>
</comment>
<dbReference type="GO" id="GO:0000774">
    <property type="term" value="F:adenyl-nucleotide exchange factor activity"/>
    <property type="evidence" value="ECO:0007669"/>
    <property type="project" value="TreeGrafter"/>
</dbReference>
<gene>
    <name evidence="3" type="ORF">GGX14DRAFT_438792</name>
</gene>
<keyword evidence="1" id="KW-0143">Chaperone</keyword>
<dbReference type="EMBL" id="JARJCW010000013">
    <property type="protein sequence ID" value="KAJ7217899.1"/>
    <property type="molecule type" value="Genomic_DNA"/>
</dbReference>
<dbReference type="InterPro" id="IPR039773">
    <property type="entry name" value="BAG_chaperone_regulator"/>
</dbReference>
<feature type="domain" description="BAG" evidence="2">
    <location>
        <begin position="478"/>
        <end position="557"/>
    </location>
</feature>
<dbReference type="GO" id="GO:0050821">
    <property type="term" value="P:protein stabilization"/>
    <property type="evidence" value="ECO:0007669"/>
    <property type="project" value="TreeGrafter"/>
</dbReference>